<protein>
    <submittedName>
        <fullName evidence="1">Uncharacterized protein</fullName>
    </submittedName>
</protein>
<sequence length="115" mass="13178">MNTNALTGRREKSEHIAIIEVKECDIREGRFIYKDMIDYRKAIGNDGISVYIISSKPNYISNFLVHSFDDKGNIHTIHPNLFPSLETLSAKETTDRKAELMAQQKNTSNIFKKVC</sequence>
<organism evidence="1 2">
    <name type="scientific">Pectobacterium aroidearum</name>
    <dbReference type="NCBI Taxonomy" id="1201031"/>
    <lineage>
        <taxon>Bacteria</taxon>
        <taxon>Pseudomonadati</taxon>
        <taxon>Pseudomonadota</taxon>
        <taxon>Gammaproteobacteria</taxon>
        <taxon>Enterobacterales</taxon>
        <taxon>Pectobacteriaceae</taxon>
        <taxon>Pectobacterium</taxon>
    </lineage>
</organism>
<comment type="caution">
    <text evidence="1">The sequence shown here is derived from an EMBL/GenBank/DDBJ whole genome shotgun (WGS) entry which is preliminary data.</text>
</comment>
<dbReference type="EMBL" id="JACERJ010000006">
    <property type="protein sequence ID" value="MBA5204529.1"/>
    <property type="molecule type" value="Genomic_DNA"/>
</dbReference>
<dbReference type="AlphaFoldDB" id="A0AAW3SS30"/>
<evidence type="ECO:0000313" key="2">
    <source>
        <dbReference type="Proteomes" id="UP000557749"/>
    </source>
</evidence>
<gene>
    <name evidence="1" type="ORF">H2Y57_12670</name>
</gene>
<name>A0AAW3SS30_9GAMM</name>
<evidence type="ECO:0000313" key="1">
    <source>
        <dbReference type="EMBL" id="MBA5204529.1"/>
    </source>
</evidence>
<dbReference type="RefSeq" id="WP_181845377.1">
    <property type="nucleotide sequence ID" value="NZ_JACERJ010000006.1"/>
</dbReference>
<reference evidence="1 2" key="1">
    <citation type="submission" date="2020-07" db="EMBL/GenBank/DDBJ databases">
        <title>Characterization of Pectobacterium aroidearum strains causing soft rot on Amorphophallus konjac.</title>
        <authorList>
            <person name="Xie H."/>
        </authorList>
    </citation>
    <scope>NUCLEOTIDE SEQUENCE [LARGE SCALE GENOMIC DNA]</scope>
    <source>
        <strain evidence="1 2">MY7</strain>
    </source>
</reference>
<proteinExistence type="predicted"/>
<dbReference type="Proteomes" id="UP000557749">
    <property type="component" value="Unassembled WGS sequence"/>
</dbReference>
<accession>A0AAW3SS30</accession>